<protein>
    <recommendedName>
        <fullName evidence="7">Protein-L-isoaspartate O-methyltransferase</fullName>
        <ecNumber evidence="7">2.1.1.77</ecNumber>
    </recommendedName>
    <alternativeName>
        <fullName evidence="7">L-isoaspartyl protein carboxyl methyltransferase</fullName>
    </alternativeName>
    <alternativeName>
        <fullName evidence="7">Protein L-isoaspartyl methyltransferase</fullName>
    </alternativeName>
    <alternativeName>
        <fullName evidence="7">Protein-beta-aspartate methyltransferase</fullName>
        <shortName evidence="7">PIMT</shortName>
    </alternativeName>
</protein>
<evidence type="ECO:0000256" key="4">
    <source>
        <dbReference type="ARBA" id="ARBA00022603"/>
    </source>
</evidence>
<dbReference type="GO" id="GO:0032259">
    <property type="term" value="P:methylation"/>
    <property type="evidence" value="ECO:0007669"/>
    <property type="project" value="UniProtKB-KW"/>
</dbReference>
<comment type="subcellular location">
    <subcellularLocation>
        <location evidence="1 7">Cytoplasm</location>
    </subcellularLocation>
</comment>
<feature type="active site" evidence="7">
    <location>
        <position position="62"/>
    </location>
</feature>
<keyword evidence="4 7" id="KW-0489">Methyltransferase</keyword>
<organism evidence="8 9">
    <name type="scientific">Actinomadura rugatobispora</name>
    <dbReference type="NCBI Taxonomy" id="1994"/>
    <lineage>
        <taxon>Bacteria</taxon>
        <taxon>Bacillati</taxon>
        <taxon>Actinomycetota</taxon>
        <taxon>Actinomycetes</taxon>
        <taxon>Streptosporangiales</taxon>
        <taxon>Thermomonosporaceae</taxon>
        <taxon>Actinomadura</taxon>
    </lineage>
</organism>
<comment type="function">
    <text evidence="7">Catalyzes the methyl esterification of L-isoaspartyl residues in peptides and proteins that result from spontaneous decomposition of normal L-aspartyl and L-asparaginyl residues. It plays a role in the repair and/or degradation of damaged proteins.</text>
</comment>
<dbReference type="CDD" id="cd02440">
    <property type="entry name" value="AdoMet_MTases"/>
    <property type="match status" value="1"/>
</dbReference>
<keyword evidence="9" id="KW-1185">Reference proteome</keyword>
<dbReference type="EMBL" id="JBHSON010000013">
    <property type="protein sequence ID" value="MFC5746293.1"/>
    <property type="molecule type" value="Genomic_DNA"/>
</dbReference>
<dbReference type="PANTHER" id="PTHR11579:SF0">
    <property type="entry name" value="PROTEIN-L-ISOASPARTATE(D-ASPARTATE) O-METHYLTRANSFERASE"/>
    <property type="match status" value="1"/>
</dbReference>
<name>A0ABW0ZUU4_9ACTN</name>
<dbReference type="Proteomes" id="UP001596074">
    <property type="component" value="Unassembled WGS sequence"/>
</dbReference>
<evidence type="ECO:0000256" key="5">
    <source>
        <dbReference type="ARBA" id="ARBA00022679"/>
    </source>
</evidence>
<dbReference type="GO" id="GO:0004719">
    <property type="term" value="F:protein-L-isoaspartate (D-aspartate) O-methyltransferase activity"/>
    <property type="evidence" value="ECO:0007669"/>
    <property type="project" value="UniProtKB-EC"/>
</dbReference>
<reference evidence="9" key="1">
    <citation type="journal article" date="2019" name="Int. J. Syst. Evol. Microbiol.">
        <title>The Global Catalogue of Microorganisms (GCM) 10K type strain sequencing project: providing services to taxonomists for standard genome sequencing and annotation.</title>
        <authorList>
            <consortium name="The Broad Institute Genomics Platform"/>
            <consortium name="The Broad Institute Genome Sequencing Center for Infectious Disease"/>
            <person name="Wu L."/>
            <person name="Ma J."/>
        </authorList>
    </citation>
    <scope>NUCLEOTIDE SEQUENCE [LARGE SCALE GENOMIC DNA]</scope>
    <source>
        <strain evidence="9">KCTC 42087</strain>
    </source>
</reference>
<evidence type="ECO:0000256" key="7">
    <source>
        <dbReference type="HAMAP-Rule" id="MF_00090"/>
    </source>
</evidence>
<dbReference type="HAMAP" id="MF_00090">
    <property type="entry name" value="PIMT"/>
    <property type="match status" value="1"/>
</dbReference>
<dbReference type="InterPro" id="IPR000682">
    <property type="entry name" value="PCMT"/>
</dbReference>
<comment type="caution">
    <text evidence="8">The sequence shown here is derived from an EMBL/GenBank/DDBJ whole genome shotgun (WGS) entry which is preliminary data.</text>
</comment>
<keyword evidence="5 7" id="KW-0808">Transferase</keyword>
<dbReference type="RefSeq" id="WP_378281916.1">
    <property type="nucleotide sequence ID" value="NZ_JBHSON010000013.1"/>
</dbReference>
<evidence type="ECO:0000256" key="6">
    <source>
        <dbReference type="ARBA" id="ARBA00022691"/>
    </source>
</evidence>
<dbReference type="PANTHER" id="PTHR11579">
    <property type="entry name" value="PROTEIN-L-ISOASPARTATE O-METHYLTRANSFERASE"/>
    <property type="match status" value="1"/>
</dbReference>
<comment type="catalytic activity">
    <reaction evidence="7">
        <text>[protein]-L-isoaspartate + S-adenosyl-L-methionine = [protein]-L-isoaspartate alpha-methyl ester + S-adenosyl-L-homocysteine</text>
        <dbReference type="Rhea" id="RHEA:12705"/>
        <dbReference type="Rhea" id="RHEA-COMP:12143"/>
        <dbReference type="Rhea" id="RHEA-COMP:12144"/>
        <dbReference type="ChEBI" id="CHEBI:57856"/>
        <dbReference type="ChEBI" id="CHEBI:59789"/>
        <dbReference type="ChEBI" id="CHEBI:90596"/>
        <dbReference type="ChEBI" id="CHEBI:90598"/>
        <dbReference type="EC" id="2.1.1.77"/>
    </reaction>
</comment>
<keyword evidence="3 7" id="KW-0963">Cytoplasm</keyword>
<dbReference type="EC" id="2.1.1.77" evidence="7"/>
<evidence type="ECO:0000256" key="1">
    <source>
        <dbReference type="ARBA" id="ARBA00004496"/>
    </source>
</evidence>
<sequence length="215" mass="22515">MRAGERHGSDALIRALRDQGVDDPRVLDAFRRTPREGFVPASHRAEAYEDIPLPIPHGQVTSQPSLIAQMVAALGLTGRERVLEIGTGLGFQTALLGRLAREVWSVERYADLAARSRANLAAAGVPNATVIVGDGTRGLAGHAPYDGVVVSAAAPEVPAPLAGQLAAGGRLVQPIGTGGAERVIAFTERGGRLLKGELVTFARFVPLVGRHGLSE</sequence>
<keyword evidence="6 7" id="KW-0949">S-adenosyl-L-methionine</keyword>
<evidence type="ECO:0000256" key="3">
    <source>
        <dbReference type="ARBA" id="ARBA00022490"/>
    </source>
</evidence>
<comment type="similarity">
    <text evidence="2 7">Belongs to the methyltransferase superfamily. L-isoaspartyl/D-aspartyl protein methyltransferase family.</text>
</comment>
<dbReference type="Pfam" id="PF01135">
    <property type="entry name" value="PCMT"/>
    <property type="match status" value="1"/>
</dbReference>
<dbReference type="NCBIfam" id="TIGR00080">
    <property type="entry name" value="pimt"/>
    <property type="match status" value="1"/>
</dbReference>
<dbReference type="SUPFAM" id="SSF53335">
    <property type="entry name" value="S-adenosyl-L-methionine-dependent methyltransferases"/>
    <property type="match status" value="1"/>
</dbReference>
<evidence type="ECO:0000313" key="8">
    <source>
        <dbReference type="EMBL" id="MFC5746293.1"/>
    </source>
</evidence>
<dbReference type="NCBIfam" id="NF001453">
    <property type="entry name" value="PRK00312.1"/>
    <property type="match status" value="1"/>
</dbReference>
<proteinExistence type="inferred from homology"/>
<evidence type="ECO:0000256" key="2">
    <source>
        <dbReference type="ARBA" id="ARBA00005369"/>
    </source>
</evidence>
<gene>
    <name evidence="7" type="primary">pcm</name>
    <name evidence="8" type="ORF">ACFPZN_11790</name>
</gene>
<dbReference type="Gene3D" id="3.40.50.150">
    <property type="entry name" value="Vaccinia Virus protein VP39"/>
    <property type="match status" value="1"/>
</dbReference>
<accession>A0ABW0ZUU4</accession>
<evidence type="ECO:0000313" key="9">
    <source>
        <dbReference type="Proteomes" id="UP001596074"/>
    </source>
</evidence>
<dbReference type="InterPro" id="IPR029063">
    <property type="entry name" value="SAM-dependent_MTases_sf"/>
</dbReference>